<organism evidence="1 2">
    <name type="scientific">Dentiscutata heterogama</name>
    <dbReference type="NCBI Taxonomy" id="1316150"/>
    <lineage>
        <taxon>Eukaryota</taxon>
        <taxon>Fungi</taxon>
        <taxon>Fungi incertae sedis</taxon>
        <taxon>Mucoromycota</taxon>
        <taxon>Glomeromycotina</taxon>
        <taxon>Glomeromycetes</taxon>
        <taxon>Diversisporales</taxon>
        <taxon>Gigasporaceae</taxon>
        <taxon>Dentiscutata</taxon>
    </lineage>
</organism>
<comment type="caution">
    <text evidence="1">The sequence shown here is derived from an EMBL/GenBank/DDBJ whole genome shotgun (WGS) entry which is preliminary data.</text>
</comment>
<reference evidence="1" key="1">
    <citation type="submission" date="2021-06" db="EMBL/GenBank/DDBJ databases">
        <authorList>
            <person name="Kallberg Y."/>
            <person name="Tangrot J."/>
            <person name="Rosling A."/>
        </authorList>
    </citation>
    <scope>NUCLEOTIDE SEQUENCE</scope>
    <source>
        <strain evidence="1">IL203A</strain>
    </source>
</reference>
<evidence type="ECO:0000313" key="2">
    <source>
        <dbReference type="Proteomes" id="UP000789702"/>
    </source>
</evidence>
<evidence type="ECO:0000313" key="1">
    <source>
        <dbReference type="EMBL" id="CAG8441243.1"/>
    </source>
</evidence>
<name>A0ACA9JXH4_9GLOM</name>
<dbReference type="EMBL" id="CAJVPU010000118">
    <property type="protein sequence ID" value="CAG8441243.1"/>
    <property type="molecule type" value="Genomic_DNA"/>
</dbReference>
<accession>A0ACA9JXH4</accession>
<gene>
    <name evidence="1" type="ORF">DHETER_LOCUS272</name>
</gene>
<dbReference type="Proteomes" id="UP000789702">
    <property type="component" value="Unassembled WGS sequence"/>
</dbReference>
<protein>
    <submittedName>
        <fullName evidence="1">15117_t:CDS:1</fullName>
    </submittedName>
</protein>
<keyword evidence="2" id="KW-1185">Reference proteome</keyword>
<proteinExistence type="predicted"/>
<sequence>MSSKSENSNFIDMVYNHDWSSTPLGPMDTWDPALRNVANLCLRTEFPMSIYIDPPNWLLFYNKAYAPILKAKHPALGRPIKDIWPEIFEIRMSLEFNGVITTGQGYFGHDQHCILQRDGYDEDAYFTYTYSPVFKSDGTICAIWCLSQETTQKVLNTRRLKLLEDFGHLTSNIESLESACHIITKTLRNNKDIPYTLIYFVNHKLNTSSESSIAHLIATTFDDDDKEKRLIPDHLPKTHEN</sequence>